<protein>
    <submittedName>
        <fullName evidence="2">Uncharacterized protein</fullName>
    </submittedName>
</protein>
<dbReference type="EMBL" id="JAAEAM010000059">
    <property type="protein sequence ID" value="NDV76960.1"/>
    <property type="molecule type" value="Genomic_DNA"/>
</dbReference>
<evidence type="ECO:0000313" key="3">
    <source>
        <dbReference type="Proteomes" id="UP000191686"/>
    </source>
</evidence>
<dbReference type="GeneID" id="56563546"/>
<evidence type="ECO:0000313" key="1">
    <source>
        <dbReference type="EMBL" id="MCW3716343.1"/>
    </source>
</evidence>
<gene>
    <name evidence="2" type="ORF">GFJ35_33665</name>
    <name evidence="1" type="ORF">UE95_034170</name>
</gene>
<reference evidence="2" key="4">
    <citation type="submission" date="2019-11" db="EMBL/GenBank/DDBJ databases">
        <title>Burkholderia cenocepacia CF.</title>
        <authorList>
            <person name="Vianna E.F."/>
            <person name="Marques E.A."/>
            <person name="Albano R.M."/>
            <person name="Leao R.S."/>
        </authorList>
    </citation>
    <scope>NUCLEOTIDE SEQUENCE</scope>
    <source>
        <strain evidence="2">MS-2140</strain>
    </source>
</reference>
<name>A0A6B2MN36_9BURK</name>
<reference evidence="1" key="1">
    <citation type="submission" date="2015-02" db="EMBL/GenBank/DDBJ databases">
        <authorList>
            <person name="Patil P.P."/>
            <person name="Midha S."/>
            <person name="Mali S."/>
            <person name="Gautam V."/>
            <person name="Dash L."/>
            <person name="Kumar S."/>
            <person name="Shastri J."/>
            <person name="Singhal L."/>
            <person name="Patil P.B."/>
        </authorList>
    </citation>
    <scope>NUCLEOTIDE SEQUENCE</scope>
    <source>
        <strain evidence="1">BC-19</strain>
    </source>
</reference>
<dbReference type="OrthoDB" id="9878476at2"/>
<dbReference type="Proteomes" id="UP000191686">
    <property type="component" value="Unassembled WGS sequence"/>
</dbReference>
<evidence type="ECO:0000313" key="2">
    <source>
        <dbReference type="EMBL" id="NDV76960.1"/>
    </source>
</evidence>
<reference evidence="1 3" key="2">
    <citation type="journal article" date="2017" name="Front. Microbiol.">
        <title>Genomics reveals a unique clone of Burkholderia cenocepacia harbouring an actively excising novel genomic island.</title>
        <authorList>
            <person name="Patil P."/>
            <person name="Mali S."/>
            <person name="Midha S."/>
            <person name="Gautam V."/>
            <person name="Dash L."/>
            <person name="Kumar S."/>
            <person name="Shastri J."/>
            <person name="Singhal L."/>
            <person name="Patil P.B."/>
        </authorList>
    </citation>
    <scope>NUCLEOTIDE SEQUENCE [LARGE SCALE GENOMIC DNA]</scope>
    <source>
        <strain evidence="1 3">BC-19</strain>
    </source>
</reference>
<proteinExistence type="predicted"/>
<dbReference type="AlphaFoldDB" id="A0A6B2MN36"/>
<accession>A0A6B2MN36</accession>
<reference evidence="1" key="5">
    <citation type="submission" date="2021-09" db="EMBL/GenBank/DDBJ databases">
        <authorList>
            <person name="Saroha T."/>
            <person name="Patil P."/>
            <person name="Gautam D.V."/>
            <person name="Patil D.P.B."/>
        </authorList>
    </citation>
    <scope>NUCLEOTIDE SEQUENCE</scope>
    <source>
        <strain evidence="1">BC-19</strain>
    </source>
</reference>
<dbReference type="RefSeq" id="WP_127447482.1">
    <property type="nucleotide sequence ID" value="NZ_CADETK010000020.1"/>
</dbReference>
<sequence length="80" mass="8840">MEFISSTRYGLVPALTGIRDDSLPFENPDIRFSSDESLVARAFLIPINKLPGGHLFNALCGGFETGFTDKTKTIFFIIIV</sequence>
<dbReference type="EMBL" id="JYMX02000041">
    <property type="protein sequence ID" value="MCW3716343.1"/>
    <property type="molecule type" value="Genomic_DNA"/>
</dbReference>
<comment type="caution">
    <text evidence="2">The sequence shown here is derived from an EMBL/GenBank/DDBJ whole genome shotgun (WGS) entry which is preliminary data.</text>
</comment>
<organism evidence="2">
    <name type="scientific">Burkholderia cenocepacia</name>
    <dbReference type="NCBI Taxonomy" id="95486"/>
    <lineage>
        <taxon>Bacteria</taxon>
        <taxon>Pseudomonadati</taxon>
        <taxon>Pseudomonadota</taxon>
        <taxon>Betaproteobacteria</taxon>
        <taxon>Burkholderiales</taxon>
        <taxon>Burkholderiaceae</taxon>
        <taxon>Burkholderia</taxon>
        <taxon>Burkholderia cepacia complex</taxon>
    </lineage>
</organism>
<reference evidence="1 3" key="3">
    <citation type="journal article" date="2017" name="Front. Microbiol.">
        <title>Genomics Reveals a Unique Clone of Burkholderia cenocepacia Harboring an Actively Excising Novel Genomic Island.</title>
        <authorList>
            <person name="Patil P.P."/>
            <person name="Mali S."/>
            <person name="Midha S."/>
            <person name="Gautam V."/>
            <person name="Dash L."/>
            <person name="Kumar S."/>
            <person name="Shastri J."/>
            <person name="Singhal L."/>
            <person name="Patil P.B."/>
        </authorList>
    </citation>
    <scope>NUCLEOTIDE SEQUENCE [LARGE SCALE GENOMIC DNA]</scope>
    <source>
        <strain evidence="1 3">BC-19</strain>
    </source>
</reference>